<dbReference type="EMBL" id="OP894055">
    <property type="protein sequence ID" value="WAX22457.1"/>
    <property type="molecule type" value="Genomic_DNA"/>
</dbReference>
<evidence type="ECO:0000313" key="3">
    <source>
        <dbReference type="Proteomes" id="UP001213085"/>
    </source>
</evidence>
<organism evidence="2 3">
    <name type="scientific">Clostridium phage vB_CP_qdyz_P5</name>
    <dbReference type="NCBI Taxonomy" id="3003728"/>
    <lineage>
        <taxon>Viruses</taxon>
        <taxon>Duplodnaviria</taxon>
        <taxon>Heunggongvirae</taxon>
        <taxon>Uroviricota</taxon>
        <taxon>Caudoviricetes</taxon>
        <taxon>Guelinviridae</taxon>
        <taxon>Susfortunavirus</taxon>
    </lineage>
</organism>
<proteinExistence type="predicted"/>
<reference evidence="2 3" key="1">
    <citation type="submission" date="2022-11" db="EMBL/GenBank/DDBJ databases">
        <authorList>
            <person name="Wang Y."/>
            <person name="Zhao G."/>
        </authorList>
    </citation>
    <scope>NUCLEOTIDE SEQUENCE [LARGE SCALE GENOMIC DNA]</scope>
</reference>
<keyword evidence="3" id="KW-1185">Reference proteome</keyword>
<gene>
    <name evidence="2" type="ORF">vBCPqdyzP5_06</name>
</gene>
<feature type="region of interest" description="Disordered" evidence="1">
    <location>
        <begin position="1"/>
        <end position="31"/>
    </location>
</feature>
<evidence type="ECO:0000313" key="2">
    <source>
        <dbReference type="EMBL" id="WAX22457.1"/>
    </source>
</evidence>
<accession>A0AAE9VLN3</accession>
<dbReference type="Proteomes" id="UP001213085">
    <property type="component" value="Segment"/>
</dbReference>
<evidence type="ECO:0008006" key="4">
    <source>
        <dbReference type="Google" id="ProtNLM"/>
    </source>
</evidence>
<protein>
    <recommendedName>
        <fullName evidence="4">Collagen-like protein</fullName>
    </recommendedName>
</protein>
<sequence length="126" mass="13846">MAKHDLGNVQGPAGPIGPMGPMGPAGPSGLTDINTDREGLLGSIVLGEKILIQWGYYAITQGDTWERININRPYKNGNYNVQISPYWREDYHDIYLGVIETDGFNVACVGQPKNGMGVYWFTIGEI</sequence>
<evidence type="ECO:0000256" key="1">
    <source>
        <dbReference type="SAM" id="MobiDB-lite"/>
    </source>
</evidence>
<name>A0AAE9VLN3_9CAUD</name>